<evidence type="ECO:0000256" key="9">
    <source>
        <dbReference type="ARBA" id="ARBA00023141"/>
    </source>
</evidence>
<evidence type="ECO:0000313" key="12">
    <source>
        <dbReference type="EMBL" id="MEK8045441.1"/>
    </source>
</evidence>
<dbReference type="InterPro" id="IPR027417">
    <property type="entry name" value="P-loop_NTPase"/>
</dbReference>
<dbReference type="PANTHER" id="PTHR21087:SF16">
    <property type="entry name" value="SHIKIMATE KINASE 1, CHLOROPLASTIC"/>
    <property type="match status" value="1"/>
</dbReference>
<comment type="pathway">
    <text evidence="1 11">Metabolic intermediate biosynthesis; chorismate biosynthesis; chorismate from D-erythrose 4-phosphate and phosphoenolpyruvate: step 5/7.</text>
</comment>
<dbReference type="RefSeq" id="WP_341397616.1">
    <property type="nucleotide sequence ID" value="NZ_JBBUTI010000002.1"/>
</dbReference>
<feature type="binding site" evidence="11">
    <location>
        <position position="78"/>
    </location>
    <ligand>
        <name>substrate</name>
    </ligand>
</feature>
<feature type="binding site" evidence="11">
    <location>
        <begin position="10"/>
        <end position="15"/>
    </location>
    <ligand>
        <name>ATP</name>
        <dbReference type="ChEBI" id="CHEBI:30616"/>
    </ligand>
</feature>
<dbReference type="CDD" id="cd00464">
    <property type="entry name" value="SK"/>
    <property type="match status" value="1"/>
</dbReference>
<evidence type="ECO:0000256" key="7">
    <source>
        <dbReference type="ARBA" id="ARBA00022777"/>
    </source>
</evidence>
<name>A0ABU9C1F3_9BURK</name>
<keyword evidence="11" id="KW-0963">Cytoplasm</keyword>
<evidence type="ECO:0000256" key="11">
    <source>
        <dbReference type="HAMAP-Rule" id="MF_00109"/>
    </source>
</evidence>
<keyword evidence="11" id="KW-0460">Magnesium</keyword>
<sequence length="175" mass="19558">MSVVLVGLPGSGKSTVGRHVARLMNLQFVDADTEIERQLGTSIRVHFEQYGEQSFRDHEQQVIAELCARPDLVVATGGGAVLREANRAQIKRSGHHVVYLRATPDDLARRLRHDTQRPLLQGVDPLKRLRDLFAERDPFYREVADFGIDTGRTSVHTLANLVAMQLDMLPAKPQA</sequence>
<dbReference type="PANTHER" id="PTHR21087">
    <property type="entry name" value="SHIKIMATE KINASE"/>
    <property type="match status" value="1"/>
</dbReference>
<dbReference type="EMBL" id="JBBUTI010000002">
    <property type="protein sequence ID" value="MEK8045441.1"/>
    <property type="molecule type" value="Genomic_DNA"/>
</dbReference>
<keyword evidence="5 11" id="KW-0808">Transferase</keyword>
<keyword evidence="6 11" id="KW-0547">Nucleotide-binding</keyword>
<keyword evidence="7 11" id="KW-0418">Kinase</keyword>
<feature type="binding site" evidence="11">
    <location>
        <position position="32"/>
    </location>
    <ligand>
        <name>substrate</name>
    </ligand>
</feature>
<keyword evidence="8 11" id="KW-0067">ATP-binding</keyword>
<comment type="caution">
    <text evidence="12">The sequence shown here is derived from an EMBL/GenBank/DDBJ whole genome shotgun (WGS) entry which is preliminary data.</text>
</comment>
<accession>A0ABU9C1F3</accession>
<comment type="catalytic activity">
    <reaction evidence="10 11">
        <text>shikimate + ATP = 3-phosphoshikimate + ADP + H(+)</text>
        <dbReference type="Rhea" id="RHEA:13121"/>
        <dbReference type="ChEBI" id="CHEBI:15378"/>
        <dbReference type="ChEBI" id="CHEBI:30616"/>
        <dbReference type="ChEBI" id="CHEBI:36208"/>
        <dbReference type="ChEBI" id="CHEBI:145989"/>
        <dbReference type="ChEBI" id="CHEBI:456216"/>
        <dbReference type="EC" id="2.7.1.71"/>
    </reaction>
</comment>
<comment type="subunit">
    <text evidence="11">Monomer.</text>
</comment>
<gene>
    <name evidence="11" type="primary">aroK</name>
    <name evidence="12" type="ORF">AACH00_03665</name>
</gene>
<dbReference type="InterPro" id="IPR031322">
    <property type="entry name" value="Shikimate/glucono_kinase"/>
</dbReference>
<dbReference type="PROSITE" id="PS01128">
    <property type="entry name" value="SHIKIMATE_KINASE"/>
    <property type="match status" value="1"/>
</dbReference>
<protein>
    <recommendedName>
        <fullName evidence="3 11">Shikimate kinase</fullName>
        <shortName evidence="11">SK</shortName>
        <ecNumber evidence="3 11">2.7.1.71</ecNumber>
    </recommendedName>
</protein>
<dbReference type="GO" id="GO:0004765">
    <property type="term" value="F:shikimate kinase activity"/>
    <property type="evidence" value="ECO:0007669"/>
    <property type="project" value="UniProtKB-EC"/>
</dbReference>
<feature type="binding site" evidence="11">
    <location>
        <position position="136"/>
    </location>
    <ligand>
        <name>substrate</name>
    </ligand>
</feature>
<dbReference type="EC" id="2.7.1.71" evidence="3 11"/>
<evidence type="ECO:0000256" key="3">
    <source>
        <dbReference type="ARBA" id="ARBA00012154"/>
    </source>
</evidence>
<dbReference type="Gene3D" id="3.40.50.300">
    <property type="entry name" value="P-loop containing nucleotide triphosphate hydrolases"/>
    <property type="match status" value="1"/>
</dbReference>
<reference evidence="12 13" key="1">
    <citation type="submission" date="2024-04" db="EMBL/GenBank/DDBJ databases">
        <title>Novel species of the genus Ideonella isolated from streams.</title>
        <authorList>
            <person name="Lu H."/>
        </authorList>
    </citation>
    <scope>NUCLEOTIDE SEQUENCE [LARGE SCALE GENOMIC DNA]</scope>
    <source>
        <strain evidence="12 13">LYT19W</strain>
    </source>
</reference>
<comment type="cofactor">
    <cofactor evidence="11">
        <name>Mg(2+)</name>
        <dbReference type="ChEBI" id="CHEBI:18420"/>
    </cofactor>
    <text evidence="11">Binds 1 Mg(2+) ion per subunit.</text>
</comment>
<keyword evidence="9 11" id="KW-0057">Aromatic amino acid biosynthesis</keyword>
<comment type="similarity">
    <text evidence="2 11">Belongs to the shikimate kinase family.</text>
</comment>
<dbReference type="Proteomes" id="UP001379945">
    <property type="component" value="Unassembled WGS sequence"/>
</dbReference>
<keyword evidence="13" id="KW-1185">Reference proteome</keyword>
<evidence type="ECO:0000256" key="1">
    <source>
        <dbReference type="ARBA" id="ARBA00004842"/>
    </source>
</evidence>
<keyword evidence="4 11" id="KW-0028">Amino-acid biosynthesis</keyword>
<dbReference type="PRINTS" id="PR01100">
    <property type="entry name" value="SHIKIMTKNASE"/>
</dbReference>
<evidence type="ECO:0000256" key="8">
    <source>
        <dbReference type="ARBA" id="ARBA00022840"/>
    </source>
</evidence>
<comment type="subcellular location">
    <subcellularLocation>
        <location evidence="11">Cytoplasm</location>
    </subcellularLocation>
</comment>
<evidence type="ECO:0000256" key="2">
    <source>
        <dbReference type="ARBA" id="ARBA00006997"/>
    </source>
</evidence>
<comment type="caution">
    <text evidence="11">Lacks conserved residue(s) required for the propagation of feature annotation.</text>
</comment>
<feature type="binding site" evidence="11">
    <location>
        <position position="56"/>
    </location>
    <ligand>
        <name>substrate</name>
    </ligand>
</feature>
<dbReference type="HAMAP" id="MF_00109">
    <property type="entry name" value="Shikimate_kinase"/>
    <property type="match status" value="1"/>
</dbReference>
<evidence type="ECO:0000256" key="10">
    <source>
        <dbReference type="ARBA" id="ARBA00048567"/>
    </source>
</evidence>
<evidence type="ECO:0000313" key="13">
    <source>
        <dbReference type="Proteomes" id="UP001379945"/>
    </source>
</evidence>
<organism evidence="12 13">
    <name type="scientific">Ideonella margarita</name>
    <dbReference type="NCBI Taxonomy" id="2984191"/>
    <lineage>
        <taxon>Bacteria</taxon>
        <taxon>Pseudomonadati</taxon>
        <taxon>Pseudomonadota</taxon>
        <taxon>Betaproteobacteria</taxon>
        <taxon>Burkholderiales</taxon>
        <taxon>Sphaerotilaceae</taxon>
        <taxon>Ideonella</taxon>
    </lineage>
</organism>
<evidence type="ECO:0000256" key="4">
    <source>
        <dbReference type="ARBA" id="ARBA00022605"/>
    </source>
</evidence>
<dbReference type="Pfam" id="PF01202">
    <property type="entry name" value="SKI"/>
    <property type="match status" value="1"/>
</dbReference>
<dbReference type="InterPro" id="IPR000623">
    <property type="entry name" value="Shikimate_kinase/TSH1"/>
</dbReference>
<comment type="function">
    <text evidence="11">Catalyzes the specific phosphorylation of the 3-hydroxyl group of shikimic acid using ATP as a cosubstrate.</text>
</comment>
<feature type="binding site" evidence="11">
    <location>
        <position position="14"/>
    </location>
    <ligand>
        <name>Mg(2+)</name>
        <dbReference type="ChEBI" id="CHEBI:18420"/>
    </ligand>
</feature>
<evidence type="ECO:0000256" key="6">
    <source>
        <dbReference type="ARBA" id="ARBA00022741"/>
    </source>
</evidence>
<dbReference type="SUPFAM" id="SSF52540">
    <property type="entry name" value="P-loop containing nucleoside triphosphate hydrolases"/>
    <property type="match status" value="1"/>
</dbReference>
<proteinExistence type="inferred from homology"/>
<dbReference type="InterPro" id="IPR023000">
    <property type="entry name" value="Shikimate_kinase_CS"/>
</dbReference>
<feature type="binding site" evidence="11">
    <location>
        <position position="117"/>
    </location>
    <ligand>
        <name>ATP</name>
        <dbReference type="ChEBI" id="CHEBI:30616"/>
    </ligand>
</feature>
<keyword evidence="11" id="KW-0479">Metal-binding</keyword>
<evidence type="ECO:0000256" key="5">
    <source>
        <dbReference type="ARBA" id="ARBA00022679"/>
    </source>
</evidence>